<sequence length="44" mass="4935">MWRRLHTIHRESDTHEAVFATRGCNAEIGAGAVLAVVGFFHNKQ</sequence>
<reference evidence="2" key="1">
    <citation type="submission" date="2024-01" db="EMBL/GenBank/DDBJ databases">
        <title>Roseobacter fucihabitans sp. nov., isolated from the brown alga Fucus spiralis.</title>
        <authorList>
            <person name="Hahnke S."/>
            <person name="Berger M."/>
            <person name="Schlingloff A."/>
            <person name="Athale I."/>
            <person name="Neumann-Schaal M."/>
            <person name="Adenaya A."/>
            <person name="Poehlein A."/>
            <person name="Daniel R."/>
            <person name="Pertersen J."/>
            <person name="Brinkhoff T."/>
        </authorList>
    </citation>
    <scope>NUCLEOTIDE SEQUENCE [LARGE SCALE GENOMIC DNA]</scope>
    <source>
        <strain evidence="2">B14</strain>
    </source>
</reference>
<name>A0ABZ2BUH5_9RHOB</name>
<proteinExistence type="predicted"/>
<dbReference type="Proteomes" id="UP001318682">
    <property type="component" value="Chromosome"/>
</dbReference>
<keyword evidence="2" id="KW-1185">Reference proteome</keyword>
<evidence type="ECO:0000313" key="1">
    <source>
        <dbReference type="EMBL" id="WVX49694.1"/>
    </source>
</evidence>
<dbReference type="EMBL" id="CP143423">
    <property type="protein sequence ID" value="WVX49694.1"/>
    <property type="molecule type" value="Genomic_DNA"/>
</dbReference>
<organism evidence="1 2">
    <name type="scientific">Roseobacter fucihabitans</name>
    <dbReference type="NCBI Taxonomy" id="1537242"/>
    <lineage>
        <taxon>Bacteria</taxon>
        <taxon>Pseudomonadati</taxon>
        <taxon>Pseudomonadota</taxon>
        <taxon>Alphaproteobacteria</taxon>
        <taxon>Rhodobacterales</taxon>
        <taxon>Roseobacteraceae</taxon>
        <taxon>Roseobacter</taxon>
    </lineage>
</organism>
<evidence type="ECO:0000313" key="2">
    <source>
        <dbReference type="Proteomes" id="UP001318682"/>
    </source>
</evidence>
<gene>
    <name evidence="1" type="ORF">ROLI_027890</name>
</gene>
<protein>
    <submittedName>
        <fullName evidence="1">Uncharacterized protein</fullName>
    </submittedName>
</protein>
<accession>A0ABZ2BUH5</accession>